<keyword evidence="8 9" id="KW-0472">Membrane</keyword>
<feature type="transmembrane region" description="Helical" evidence="9">
    <location>
        <begin position="64"/>
        <end position="85"/>
    </location>
</feature>
<dbReference type="PANTHER" id="PTHR11048:SF28">
    <property type="entry name" value="4-HYDROXYBENZOATE POLYPRENYLTRANSFERASE, MITOCHONDRIAL"/>
    <property type="match status" value="1"/>
</dbReference>
<keyword evidence="9" id="KW-0831">Ubiquinone biosynthesis</keyword>
<organism evidence="10 11">
    <name type="scientific">Obba rivulosa</name>
    <dbReference type="NCBI Taxonomy" id="1052685"/>
    <lineage>
        <taxon>Eukaryota</taxon>
        <taxon>Fungi</taxon>
        <taxon>Dikarya</taxon>
        <taxon>Basidiomycota</taxon>
        <taxon>Agaricomycotina</taxon>
        <taxon>Agaricomycetes</taxon>
        <taxon>Polyporales</taxon>
        <taxon>Gelatoporiaceae</taxon>
        <taxon>Obba</taxon>
    </lineage>
</organism>
<keyword evidence="6 9" id="KW-0812">Transmembrane</keyword>
<dbReference type="AlphaFoldDB" id="A0A8E2DGN9"/>
<keyword evidence="7 9" id="KW-1133">Transmembrane helix</keyword>
<dbReference type="HAMAP" id="MF_01635">
    <property type="entry name" value="UbiA"/>
    <property type="match status" value="1"/>
</dbReference>
<dbReference type="FunFam" id="1.10.357.140:FF:000008">
    <property type="entry name" value="4-hydroxybenzoate octaprenyltransferase"/>
    <property type="match status" value="1"/>
</dbReference>
<dbReference type="GO" id="GO:0008299">
    <property type="term" value="P:isoprenoid biosynthetic process"/>
    <property type="evidence" value="ECO:0007669"/>
    <property type="project" value="UniProtKB-UniRule"/>
</dbReference>
<dbReference type="InterPro" id="IPR006370">
    <property type="entry name" value="HB_polyprenyltransferase-like"/>
</dbReference>
<keyword evidence="5 9" id="KW-0808">Transferase</keyword>
<sequence>MSLDIDCLLDEKHNVAFPAKSNWRGWLELTRLHKSIMGNTLMFWPCVWGLTMAAYAVTYPPHQFVIQTIMFCIGSTLLHSAACVINDICDIEFDRKVERCKTRPLPAGIVSVFSAWVLLLLLVIPAMAMLLLTNTKAASVGLIGVFPLHALYPLMKRWTYWPQAWLGLAMNWGFPVAWIAVTGDIRADIVWVFFLGTICWTIVYDTIYACQDRKDDVEAGVKSTALLFGDWVRPILMAFATVFIVCLVFAGIRNNQGAGYFVISCGGATLHFVWQFVSWNPDIPADGAHKFNSNGATGYIIWAGMLCDYCFKFSTP</sequence>
<dbReference type="EC" id="2.5.1.39" evidence="9"/>
<feature type="transmembrane region" description="Helical" evidence="9">
    <location>
        <begin position="258"/>
        <end position="277"/>
    </location>
</feature>
<dbReference type="FunFam" id="1.20.120.1780:FF:000001">
    <property type="entry name" value="4-hydroxybenzoate octaprenyltransferase"/>
    <property type="match status" value="1"/>
</dbReference>
<keyword evidence="9" id="KW-0414">Isoprene biosynthesis</keyword>
<comment type="similarity">
    <text evidence="4 9">Belongs to the UbiA prenyltransferase family.</text>
</comment>
<dbReference type="InterPro" id="IPR000537">
    <property type="entry name" value="UbiA_prenyltransferase"/>
</dbReference>
<dbReference type="UniPathway" id="UPA00232"/>
<keyword evidence="11" id="KW-1185">Reference proteome</keyword>
<dbReference type="CDD" id="cd13959">
    <property type="entry name" value="PT_UbiA_COQ2"/>
    <property type="match status" value="1"/>
</dbReference>
<evidence type="ECO:0000256" key="7">
    <source>
        <dbReference type="ARBA" id="ARBA00022989"/>
    </source>
</evidence>
<comment type="function">
    <text evidence="9">Catalyzes the prenylation of para-hydroxybenzoate (PHB) with an all-trans polyprenyl group. Mediates the second step in the final reaction sequence of coenzyme Q (CoQ) biosynthesis, which is the condensation of the polyisoprenoid side chain with PHB, generating the first membrane-bound Q intermediate.</text>
</comment>
<evidence type="ECO:0000313" key="11">
    <source>
        <dbReference type="Proteomes" id="UP000250043"/>
    </source>
</evidence>
<evidence type="ECO:0000256" key="1">
    <source>
        <dbReference type="ARBA" id="ARBA00001946"/>
    </source>
</evidence>
<feature type="transmembrane region" description="Helical" evidence="9">
    <location>
        <begin position="189"/>
        <end position="210"/>
    </location>
</feature>
<dbReference type="EMBL" id="KV722542">
    <property type="protein sequence ID" value="OCH86141.1"/>
    <property type="molecule type" value="Genomic_DNA"/>
</dbReference>
<feature type="transmembrane region" description="Helical" evidence="9">
    <location>
        <begin position="231"/>
        <end position="252"/>
    </location>
</feature>
<feature type="transmembrane region" description="Helical" evidence="9">
    <location>
        <begin position="105"/>
        <end position="131"/>
    </location>
</feature>
<feature type="transmembrane region" description="Helical" evidence="9">
    <location>
        <begin position="41"/>
        <end position="58"/>
    </location>
</feature>
<comment type="subcellular location">
    <subcellularLocation>
        <location evidence="2">Membrane</location>
        <topology evidence="2">Multi-pass membrane protein</topology>
    </subcellularLocation>
    <subcellularLocation>
        <location evidence="9">Mitochondrion inner membrane</location>
        <topology evidence="9">Multi-pass membrane protein</topology>
        <orientation evidence="9">Matrix side</orientation>
    </subcellularLocation>
</comment>
<reference evidence="10 11" key="1">
    <citation type="submission" date="2016-07" db="EMBL/GenBank/DDBJ databases">
        <title>Draft genome of the white-rot fungus Obba rivulosa 3A-2.</title>
        <authorList>
            <consortium name="DOE Joint Genome Institute"/>
            <person name="Miettinen O."/>
            <person name="Riley R."/>
            <person name="Acob R."/>
            <person name="Barry K."/>
            <person name="Cullen D."/>
            <person name="De Vries R."/>
            <person name="Hainaut M."/>
            <person name="Hatakka A."/>
            <person name="Henrissat B."/>
            <person name="Hilden K."/>
            <person name="Kuo R."/>
            <person name="Labutti K."/>
            <person name="Lipzen A."/>
            <person name="Makela M.R."/>
            <person name="Sandor L."/>
            <person name="Spatafora J.W."/>
            <person name="Grigoriev I.V."/>
            <person name="Hibbett D.S."/>
        </authorList>
    </citation>
    <scope>NUCLEOTIDE SEQUENCE [LARGE SCALE GENOMIC DNA]</scope>
    <source>
        <strain evidence="10 11">3A-2</strain>
    </source>
</reference>
<evidence type="ECO:0000256" key="8">
    <source>
        <dbReference type="ARBA" id="ARBA00023136"/>
    </source>
</evidence>
<evidence type="ECO:0000313" key="10">
    <source>
        <dbReference type="EMBL" id="OCH86141.1"/>
    </source>
</evidence>
<dbReference type="InterPro" id="IPR039653">
    <property type="entry name" value="Prenyltransferase"/>
</dbReference>
<keyword evidence="9" id="KW-0999">Mitochondrion inner membrane</keyword>
<name>A0A8E2DGN9_9APHY</name>
<dbReference type="Proteomes" id="UP000250043">
    <property type="component" value="Unassembled WGS sequence"/>
</dbReference>
<keyword evidence="9" id="KW-0496">Mitochondrion</keyword>
<comment type="pathway">
    <text evidence="3">Secondary metabolite biosynthesis.</text>
</comment>
<comment type="pathway">
    <text evidence="9">Cofactor biosynthesis; ubiquinone biosynthesis.</text>
</comment>
<dbReference type="GO" id="GO:0005743">
    <property type="term" value="C:mitochondrial inner membrane"/>
    <property type="evidence" value="ECO:0007669"/>
    <property type="project" value="UniProtKB-SubCell"/>
</dbReference>
<comment type="catalytic activity">
    <reaction evidence="9">
        <text>an all-trans-polyprenyl diphosphate + 4-hydroxybenzoate = a 4-hydroxy-3-(all-trans-polyprenyl)benzoate + diphosphate</text>
        <dbReference type="Rhea" id="RHEA:44504"/>
        <dbReference type="Rhea" id="RHEA-COMP:9514"/>
        <dbReference type="Rhea" id="RHEA-COMP:9564"/>
        <dbReference type="ChEBI" id="CHEBI:17879"/>
        <dbReference type="ChEBI" id="CHEBI:33019"/>
        <dbReference type="ChEBI" id="CHEBI:58914"/>
        <dbReference type="ChEBI" id="CHEBI:78396"/>
        <dbReference type="EC" id="2.5.1.39"/>
    </reaction>
</comment>
<dbReference type="InterPro" id="IPR044878">
    <property type="entry name" value="UbiA_sf"/>
</dbReference>
<dbReference type="Gene3D" id="1.10.357.140">
    <property type="entry name" value="UbiA prenyltransferase"/>
    <property type="match status" value="1"/>
</dbReference>
<evidence type="ECO:0000256" key="9">
    <source>
        <dbReference type="HAMAP-Rule" id="MF_03189"/>
    </source>
</evidence>
<evidence type="ECO:0000256" key="5">
    <source>
        <dbReference type="ARBA" id="ARBA00022679"/>
    </source>
</evidence>
<dbReference type="Pfam" id="PF01040">
    <property type="entry name" value="UbiA"/>
    <property type="match status" value="1"/>
</dbReference>
<dbReference type="PANTHER" id="PTHR11048">
    <property type="entry name" value="PRENYLTRANSFERASES"/>
    <property type="match status" value="1"/>
</dbReference>
<accession>A0A8E2DGN9</accession>
<evidence type="ECO:0000256" key="4">
    <source>
        <dbReference type="ARBA" id="ARBA00005985"/>
    </source>
</evidence>
<protein>
    <recommendedName>
        <fullName evidence="9">4-hydroxybenzoate polyprenyltransferase, mitochondrial</fullName>
        <shortName evidence="9">4-HB polyprenyltransferase</shortName>
        <ecNumber evidence="9">2.5.1.39</ecNumber>
    </recommendedName>
    <alternativeName>
        <fullName evidence="9">Para-hydroxybenzoate--polyprenyltransferase</fullName>
        <shortName evidence="9">PHB:PPT</shortName>
        <shortName evidence="9">PHB:polyprenyltransferase</shortName>
    </alternativeName>
</protein>
<dbReference type="Gene3D" id="1.20.120.1780">
    <property type="entry name" value="UbiA prenyltransferase"/>
    <property type="match status" value="1"/>
</dbReference>
<proteinExistence type="inferred from homology"/>
<dbReference type="OrthoDB" id="18170at2759"/>
<gene>
    <name evidence="10" type="ORF">OBBRIDRAFT_838386</name>
</gene>
<evidence type="ECO:0000256" key="6">
    <source>
        <dbReference type="ARBA" id="ARBA00022692"/>
    </source>
</evidence>
<evidence type="ECO:0000256" key="2">
    <source>
        <dbReference type="ARBA" id="ARBA00004141"/>
    </source>
</evidence>
<evidence type="ECO:0000256" key="3">
    <source>
        <dbReference type="ARBA" id="ARBA00005179"/>
    </source>
</evidence>
<comment type="cofactor">
    <cofactor evidence="1 9">
        <name>Mg(2+)</name>
        <dbReference type="ChEBI" id="CHEBI:18420"/>
    </cofactor>
</comment>
<dbReference type="GO" id="GO:0008412">
    <property type="term" value="F:4-hydroxybenzoate polyprenyltransferase activity"/>
    <property type="evidence" value="ECO:0007669"/>
    <property type="project" value="UniProtKB-EC"/>
</dbReference>
<dbReference type="GO" id="GO:0006744">
    <property type="term" value="P:ubiquinone biosynthetic process"/>
    <property type="evidence" value="ECO:0007669"/>
    <property type="project" value="UniProtKB-UniRule"/>
</dbReference>
<feature type="transmembrane region" description="Helical" evidence="9">
    <location>
        <begin position="164"/>
        <end position="183"/>
    </location>
</feature>